<gene>
    <name evidence="3" type="ORF">E5676_scaffold2750G00230</name>
    <name evidence="2" type="ORF">E6C27_scaffold24G001480</name>
</gene>
<name>A0A5A7UF62_CUCMM</name>
<evidence type="ECO:0000313" key="5">
    <source>
        <dbReference type="Proteomes" id="UP000321947"/>
    </source>
</evidence>
<feature type="region of interest" description="Disordered" evidence="1">
    <location>
        <begin position="73"/>
        <end position="98"/>
    </location>
</feature>
<evidence type="ECO:0000313" key="3">
    <source>
        <dbReference type="EMBL" id="TYJ96829.1"/>
    </source>
</evidence>
<protein>
    <recommendedName>
        <fullName evidence="6">Protein MNN4-like</fullName>
    </recommendedName>
</protein>
<proteinExistence type="predicted"/>
<evidence type="ECO:0000313" key="2">
    <source>
        <dbReference type="EMBL" id="KAA0054402.1"/>
    </source>
</evidence>
<dbReference type="Proteomes" id="UP000321947">
    <property type="component" value="Unassembled WGS sequence"/>
</dbReference>
<dbReference type="EMBL" id="SSTE01008830">
    <property type="protein sequence ID" value="KAA0054402.1"/>
    <property type="molecule type" value="Genomic_DNA"/>
</dbReference>
<sequence length="152" mass="17995">MIKKPPPCLLLKLILRGLQEKLKKKKEKVATNLLHIKVKVQGVKALAEQKRETNLREWEELLKRIEEDAVEQPPKKTRRVEKVEKKTPRQQVTKRREEKAKKVDNGIYFQMRSSKLLGVPIRAFKWKKLLEGVFNERVDVVNLFYKGFIHSK</sequence>
<evidence type="ECO:0000256" key="1">
    <source>
        <dbReference type="SAM" id="MobiDB-lite"/>
    </source>
</evidence>
<evidence type="ECO:0008006" key="6">
    <source>
        <dbReference type="Google" id="ProtNLM"/>
    </source>
</evidence>
<evidence type="ECO:0000313" key="4">
    <source>
        <dbReference type="Proteomes" id="UP000321393"/>
    </source>
</evidence>
<dbReference type="AlphaFoldDB" id="A0A5A7UF62"/>
<dbReference type="Proteomes" id="UP000321393">
    <property type="component" value="Unassembled WGS sequence"/>
</dbReference>
<reference evidence="4 5" key="1">
    <citation type="submission" date="2019-08" db="EMBL/GenBank/DDBJ databases">
        <title>Draft genome sequences of two oriental melons (Cucumis melo L. var makuwa).</title>
        <authorList>
            <person name="Kwon S.-Y."/>
        </authorList>
    </citation>
    <scope>NUCLEOTIDE SEQUENCE [LARGE SCALE GENOMIC DNA]</scope>
    <source>
        <strain evidence="5">cv. Chang Bougi</strain>
        <strain evidence="4">cv. SW 3</strain>
        <tissue evidence="2">Leaf</tissue>
    </source>
</reference>
<comment type="caution">
    <text evidence="2">The sequence shown here is derived from an EMBL/GenBank/DDBJ whole genome shotgun (WGS) entry which is preliminary data.</text>
</comment>
<dbReference type="EMBL" id="SSTD01019234">
    <property type="protein sequence ID" value="TYJ96829.1"/>
    <property type="molecule type" value="Genomic_DNA"/>
</dbReference>
<organism evidence="2 4">
    <name type="scientific">Cucumis melo var. makuwa</name>
    <name type="common">Oriental melon</name>
    <dbReference type="NCBI Taxonomy" id="1194695"/>
    <lineage>
        <taxon>Eukaryota</taxon>
        <taxon>Viridiplantae</taxon>
        <taxon>Streptophyta</taxon>
        <taxon>Embryophyta</taxon>
        <taxon>Tracheophyta</taxon>
        <taxon>Spermatophyta</taxon>
        <taxon>Magnoliopsida</taxon>
        <taxon>eudicotyledons</taxon>
        <taxon>Gunneridae</taxon>
        <taxon>Pentapetalae</taxon>
        <taxon>rosids</taxon>
        <taxon>fabids</taxon>
        <taxon>Cucurbitales</taxon>
        <taxon>Cucurbitaceae</taxon>
        <taxon>Benincaseae</taxon>
        <taxon>Cucumis</taxon>
    </lineage>
</organism>
<accession>A0A5A7UF62</accession>